<evidence type="ECO:0000313" key="3">
    <source>
        <dbReference type="Proteomes" id="UP000196573"/>
    </source>
</evidence>
<dbReference type="PIRSF" id="PIRSF029548">
    <property type="entry name" value="UCP029548"/>
    <property type="match status" value="1"/>
</dbReference>
<dbReference type="Proteomes" id="UP000196573">
    <property type="component" value="Unassembled WGS sequence"/>
</dbReference>
<dbReference type="RefSeq" id="WP_087108500.1">
    <property type="nucleotide sequence ID" value="NZ_CBCSCN010000008.1"/>
</dbReference>
<dbReference type="OrthoDB" id="8685730at2"/>
<dbReference type="EMBL" id="FWPT01000003">
    <property type="protein sequence ID" value="SMA42979.1"/>
    <property type="molecule type" value="Genomic_DNA"/>
</dbReference>
<gene>
    <name evidence="2" type="ORF">EHSB41UT_01533</name>
</gene>
<accession>A0A1X7AI73</accession>
<dbReference type="PANTHER" id="PTHR33495">
    <property type="entry name" value="ANTI-SIGMA FACTOR ANTAGONIST TM_1081-RELATED-RELATED"/>
    <property type="match status" value="1"/>
</dbReference>
<evidence type="ECO:0000259" key="1">
    <source>
        <dbReference type="PROSITE" id="PS50801"/>
    </source>
</evidence>
<dbReference type="InterPro" id="IPR002645">
    <property type="entry name" value="STAS_dom"/>
</dbReference>
<protein>
    <recommendedName>
        <fullName evidence="1">STAS domain-containing protein</fullName>
    </recommendedName>
</protein>
<proteinExistence type="predicted"/>
<sequence>MSSGKIQYAEANGAFILKFIGDVRLTLCSALDKKLEAILGHDGIESVIIDLSDAQCIDSTSLGLLARLSLQSRSLLGFVPTILSTNEDINRVLITMGFDQVFVIVTEAEEGRDPVVLHDLPCCEESTDQDVMDKVLCAHKTLMDMNDRNRLEFEDLVQQLEKGRKAS</sequence>
<reference evidence="2 3" key="1">
    <citation type="submission" date="2017-03" db="EMBL/GenBank/DDBJ databases">
        <authorList>
            <person name="Afonso C.L."/>
            <person name="Miller P.J."/>
            <person name="Scott M.A."/>
            <person name="Spackman E."/>
            <person name="Goraichik I."/>
            <person name="Dimitrov K.M."/>
            <person name="Suarez D.L."/>
            <person name="Swayne D.E."/>
        </authorList>
    </citation>
    <scope>NUCLEOTIDE SEQUENCE [LARGE SCALE GENOMIC DNA]</scope>
    <source>
        <strain evidence="2">SB41UT1</strain>
    </source>
</reference>
<organism evidence="2 3">
    <name type="scientific">Parendozoicomonas haliclonae</name>
    <dbReference type="NCBI Taxonomy" id="1960125"/>
    <lineage>
        <taxon>Bacteria</taxon>
        <taxon>Pseudomonadati</taxon>
        <taxon>Pseudomonadota</taxon>
        <taxon>Gammaproteobacteria</taxon>
        <taxon>Oceanospirillales</taxon>
        <taxon>Endozoicomonadaceae</taxon>
        <taxon>Parendozoicomonas</taxon>
    </lineage>
</organism>
<dbReference type="GO" id="GO:0043856">
    <property type="term" value="F:anti-sigma factor antagonist activity"/>
    <property type="evidence" value="ECO:0007669"/>
    <property type="project" value="TreeGrafter"/>
</dbReference>
<dbReference type="PANTHER" id="PTHR33495:SF2">
    <property type="entry name" value="ANTI-SIGMA FACTOR ANTAGONIST TM_1081-RELATED"/>
    <property type="match status" value="1"/>
</dbReference>
<keyword evidence="3" id="KW-1185">Reference proteome</keyword>
<evidence type="ECO:0000313" key="2">
    <source>
        <dbReference type="EMBL" id="SMA42979.1"/>
    </source>
</evidence>
<feature type="domain" description="STAS" evidence="1">
    <location>
        <begin position="4"/>
        <end position="103"/>
    </location>
</feature>
<dbReference type="CDD" id="cd07043">
    <property type="entry name" value="STAS_anti-anti-sigma_factors"/>
    <property type="match status" value="1"/>
</dbReference>
<dbReference type="Pfam" id="PF01740">
    <property type="entry name" value="STAS"/>
    <property type="match status" value="1"/>
</dbReference>
<dbReference type="Gene3D" id="3.30.750.24">
    <property type="entry name" value="STAS domain"/>
    <property type="match status" value="1"/>
</dbReference>
<name>A0A1X7AI73_9GAMM</name>
<dbReference type="AlphaFoldDB" id="A0A1X7AI73"/>
<dbReference type="InterPro" id="IPR014557">
    <property type="entry name" value="UCP029548_STAS-type"/>
</dbReference>
<dbReference type="PROSITE" id="PS50801">
    <property type="entry name" value="STAS"/>
    <property type="match status" value="1"/>
</dbReference>
<dbReference type="SUPFAM" id="SSF52091">
    <property type="entry name" value="SpoIIaa-like"/>
    <property type="match status" value="1"/>
</dbReference>
<dbReference type="InterPro" id="IPR036513">
    <property type="entry name" value="STAS_dom_sf"/>
</dbReference>